<protein>
    <submittedName>
        <fullName evidence="1">Rha family transcriptional regulator</fullName>
    </submittedName>
</protein>
<name>A0AAX4AKB7_LACLC</name>
<organism evidence="1 2">
    <name type="scientific">Lactococcus lactis subsp. cremoris</name>
    <name type="common">Streptococcus cremoris</name>
    <dbReference type="NCBI Taxonomy" id="1359"/>
    <lineage>
        <taxon>Bacteria</taxon>
        <taxon>Bacillati</taxon>
        <taxon>Bacillota</taxon>
        <taxon>Bacilli</taxon>
        <taxon>Lactobacillales</taxon>
        <taxon>Streptococcaceae</taxon>
        <taxon>Lactococcus</taxon>
    </lineage>
</organism>
<sequence>MTPLVLFDSLNLSKASNEDFYTTTEIIAEQTGNSYKVISDRIRQYQGKLESIAPLRFSFLKTLNSKGGRPKKIYRLNKQQALSFVPLLENTEQVVNFTFALAEAFVNMEKELQARKIARAVEKPKGVTLHQAISEWKHFPRHSNTWHTIIRSLLATTVTGLTKKQIQARDTDWRKEKTLLDLLDSEEMERYKMLESIAIAMIEAGSDYEPIKTAIKATMTIKKPDISPDKRL</sequence>
<proteinExistence type="predicted"/>
<evidence type="ECO:0000313" key="1">
    <source>
        <dbReference type="EMBL" id="WMX71596.1"/>
    </source>
</evidence>
<reference evidence="1" key="1">
    <citation type="journal article" date="2022" name="Microbiol. Spectr.">
        <title>Optimizing Conditions in the Acid Tolerance Test for Potential Probiotics Using Response Surface Methodology.</title>
        <authorList>
            <person name="Ko H.I."/>
            <person name="Jeong C.H."/>
            <person name="Hong S.W."/>
            <person name="Eun J.B."/>
            <person name="Kim T.W."/>
        </authorList>
    </citation>
    <scope>NUCLEOTIDE SEQUENCE</scope>
    <source>
        <strain evidence="1">KCKM 0438</strain>
    </source>
</reference>
<evidence type="ECO:0000313" key="2">
    <source>
        <dbReference type="Proteomes" id="UP001254658"/>
    </source>
</evidence>
<reference evidence="1" key="2">
    <citation type="submission" date="2023-09" db="EMBL/GenBank/DDBJ databases">
        <authorList>
            <person name="Kim T.W."/>
        </authorList>
    </citation>
    <scope>NUCLEOTIDE SEQUENCE</scope>
    <source>
        <strain evidence="1">KCKM 0438</strain>
    </source>
</reference>
<accession>A0AAX4AKB7</accession>
<dbReference type="AlphaFoldDB" id="A0AAX4AKB7"/>
<gene>
    <name evidence="1" type="ORF">RF668_04875</name>
</gene>
<dbReference type="Proteomes" id="UP001254658">
    <property type="component" value="Chromosome"/>
</dbReference>
<dbReference type="InterPro" id="IPR014054">
    <property type="entry name" value="Phage_regulatory_Rha"/>
</dbReference>
<dbReference type="Pfam" id="PF09669">
    <property type="entry name" value="Phage_pRha"/>
    <property type="match status" value="1"/>
</dbReference>
<dbReference type="RefSeq" id="WP_309559358.1">
    <property type="nucleotide sequence ID" value="NZ_CP133787.1"/>
</dbReference>
<dbReference type="EMBL" id="CP133787">
    <property type="protein sequence ID" value="WMX71596.1"/>
    <property type="molecule type" value="Genomic_DNA"/>
</dbReference>